<feature type="region of interest" description="Disordered" evidence="1">
    <location>
        <begin position="132"/>
        <end position="151"/>
    </location>
</feature>
<dbReference type="EMBL" id="JACGWJ010000008">
    <property type="protein sequence ID" value="KAL0404427.1"/>
    <property type="molecule type" value="Genomic_DNA"/>
</dbReference>
<evidence type="ECO:0000259" key="2">
    <source>
        <dbReference type="Pfam" id="PF25597"/>
    </source>
</evidence>
<reference evidence="3" key="2">
    <citation type="journal article" date="2024" name="Plant">
        <title>Genomic evolution and insights into agronomic trait innovations of Sesamum species.</title>
        <authorList>
            <person name="Miao H."/>
            <person name="Wang L."/>
            <person name="Qu L."/>
            <person name="Liu H."/>
            <person name="Sun Y."/>
            <person name="Le M."/>
            <person name="Wang Q."/>
            <person name="Wei S."/>
            <person name="Zheng Y."/>
            <person name="Lin W."/>
            <person name="Duan Y."/>
            <person name="Cao H."/>
            <person name="Xiong S."/>
            <person name="Wang X."/>
            <person name="Wei L."/>
            <person name="Li C."/>
            <person name="Ma Q."/>
            <person name="Ju M."/>
            <person name="Zhao R."/>
            <person name="Li G."/>
            <person name="Mu C."/>
            <person name="Tian Q."/>
            <person name="Mei H."/>
            <person name="Zhang T."/>
            <person name="Gao T."/>
            <person name="Zhang H."/>
        </authorList>
    </citation>
    <scope>NUCLEOTIDE SEQUENCE</scope>
    <source>
        <strain evidence="3">G02</strain>
    </source>
</reference>
<dbReference type="Pfam" id="PF25597">
    <property type="entry name" value="SH3_retrovirus"/>
    <property type="match status" value="1"/>
</dbReference>
<reference evidence="3" key="1">
    <citation type="submission" date="2020-06" db="EMBL/GenBank/DDBJ databases">
        <authorList>
            <person name="Li T."/>
            <person name="Hu X."/>
            <person name="Zhang T."/>
            <person name="Song X."/>
            <person name="Zhang H."/>
            <person name="Dai N."/>
            <person name="Sheng W."/>
            <person name="Hou X."/>
            <person name="Wei L."/>
        </authorList>
    </citation>
    <scope>NUCLEOTIDE SEQUENCE</scope>
    <source>
        <strain evidence="3">G02</strain>
        <tissue evidence="3">Leaf</tissue>
    </source>
</reference>
<dbReference type="InterPro" id="IPR057670">
    <property type="entry name" value="SH3_retrovirus"/>
</dbReference>
<sequence length="151" mass="17156">MCAFGDVRLRYSSQKKKLESRTISRYFIGYVERSKGYRYYCLSNSTRVMESKNAKFLKSDMITGSDKGLSIRSYVDLSESRPSTSSNGLIVIVPNTPTVQKRVEQPIQTVPQIDDHEPVDLVVPHMLQNVQQPVHQQSSLENVDATLERST</sequence>
<evidence type="ECO:0000256" key="1">
    <source>
        <dbReference type="SAM" id="MobiDB-lite"/>
    </source>
</evidence>
<proteinExistence type="predicted"/>
<organism evidence="3">
    <name type="scientific">Sesamum radiatum</name>
    <name type="common">Black benniseed</name>
    <dbReference type="NCBI Taxonomy" id="300843"/>
    <lineage>
        <taxon>Eukaryota</taxon>
        <taxon>Viridiplantae</taxon>
        <taxon>Streptophyta</taxon>
        <taxon>Embryophyta</taxon>
        <taxon>Tracheophyta</taxon>
        <taxon>Spermatophyta</taxon>
        <taxon>Magnoliopsida</taxon>
        <taxon>eudicotyledons</taxon>
        <taxon>Gunneridae</taxon>
        <taxon>Pentapetalae</taxon>
        <taxon>asterids</taxon>
        <taxon>lamiids</taxon>
        <taxon>Lamiales</taxon>
        <taxon>Pedaliaceae</taxon>
        <taxon>Sesamum</taxon>
    </lineage>
</organism>
<name>A0AAW2TIN9_SESRA</name>
<dbReference type="AlphaFoldDB" id="A0AAW2TIN9"/>
<feature type="compositionally biased region" description="Polar residues" evidence="1">
    <location>
        <begin position="132"/>
        <end position="141"/>
    </location>
</feature>
<gene>
    <name evidence="3" type="ORF">Sradi_2083500</name>
</gene>
<comment type="caution">
    <text evidence="3">The sequence shown here is derived from an EMBL/GenBank/DDBJ whole genome shotgun (WGS) entry which is preliminary data.</text>
</comment>
<evidence type="ECO:0000313" key="3">
    <source>
        <dbReference type="EMBL" id="KAL0404427.1"/>
    </source>
</evidence>
<accession>A0AAW2TIN9</accession>
<protein>
    <recommendedName>
        <fullName evidence="2">Retroviral polymerase SH3-like domain-containing protein</fullName>
    </recommendedName>
</protein>
<feature type="domain" description="Retroviral polymerase SH3-like" evidence="2">
    <location>
        <begin position="12"/>
        <end position="61"/>
    </location>
</feature>